<feature type="compositionally biased region" description="Basic and acidic residues" evidence="1">
    <location>
        <begin position="40"/>
        <end position="51"/>
    </location>
</feature>
<keyword evidence="3" id="KW-1185">Reference proteome</keyword>
<gene>
    <name evidence="2" type="ORF">SJ05684_b59500</name>
</gene>
<dbReference type="EMBL" id="CP023068">
    <property type="protein sequence ID" value="ASY66932.1"/>
    <property type="molecule type" value="Genomic_DNA"/>
</dbReference>
<sequence>MGMTASIGLFLVAFGAATVPPFHSEPLSVSPQRRSQRGRHGIESNSHDARRRSCEIVHPVIAMSAMAMEEMH</sequence>
<evidence type="ECO:0000313" key="2">
    <source>
        <dbReference type="EMBL" id="ASY66932.1"/>
    </source>
</evidence>
<keyword evidence="2" id="KW-0614">Plasmid</keyword>
<protein>
    <submittedName>
        <fullName evidence="2">Uncharacterized protein</fullName>
    </submittedName>
</protein>
<evidence type="ECO:0000313" key="3">
    <source>
        <dbReference type="Proteomes" id="UP000217211"/>
    </source>
</evidence>
<name>A0A249PMI5_9HYPH</name>
<organism evidence="2 3">
    <name type="scientific">Sinorhizobium sojae CCBAU 05684</name>
    <dbReference type="NCBI Taxonomy" id="716928"/>
    <lineage>
        <taxon>Bacteria</taxon>
        <taxon>Pseudomonadati</taxon>
        <taxon>Pseudomonadota</taxon>
        <taxon>Alphaproteobacteria</taxon>
        <taxon>Hyphomicrobiales</taxon>
        <taxon>Rhizobiaceae</taxon>
        <taxon>Sinorhizobium/Ensifer group</taxon>
        <taxon>Sinorhizobium</taxon>
    </lineage>
</organism>
<dbReference type="AlphaFoldDB" id="A0A249PMI5"/>
<proteinExistence type="predicted"/>
<reference evidence="2 3" key="1">
    <citation type="submission" date="2017-08" db="EMBL/GenBank/DDBJ databases">
        <title>Multipartite genome sequences of Sinorhizobium species nodulating soybeans.</title>
        <authorList>
            <person name="Tian C.F."/>
        </authorList>
    </citation>
    <scope>NUCLEOTIDE SEQUENCE [LARGE SCALE GENOMIC DNA]</scope>
    <source>
        <strain evidence="2 3">CCBAU 05684</strain>
        <plasmid evidence="3">psj05684b</plasmid>
    </source>
</reference>
<dbReference type="KEGG" id="esj:SJ05684_b59500"/>
<feature type="region of interest" description="Disordered" evidence="1">
    <location>
        <begin position="23"/>
        <end position="51"/>
    </location>
</feature>
<evidence type="ECO:0000256" key="1">
    <source>
        <dbReference type="SAM" id="MobiDB-lite"/>
    </source>
</evidence>
<geneLocation type="plasmid" evidence="3">
    <name>psj05684b</name>
</geneLocation>
<dbReference type="Proteomes" id="UP000217211">
    <property type="component" value="Plasmid pSJ05684b"/>
</dbReference>
<accession>A0A249PMI5</accession>